<keyword evidence="1" id="KW-0472">Membrane</keyword>
<evidence type="ECO:0000313" key="2">
    <source>
        <dbReference type="EMBL" id="ETV70387.1"/>
    </source>
</evidence>
<gene>
    <name evidence="2" type="ORF">H257_14067</name>
</gene>
<keyword evidence="1" id="KW-1133">Transmembrane helix</keyword>
<feature type="transmembrane region" description="Helical" evidence="1">
    <location>
        <begin position="147"/>
        <end position="166"/>
    </location>
</feature>
<dbReference type="VEuPathDB" id="FungiDB:H257_14067"/>
<organism evidence="2">
    <name type="scientific">Aphanomyces astaci</name>
    <name type="common">Crayfish plague agent</name>
    <dbReference type="NCBI Taxonomy" id="112090"/>
    <lineage>
        <taxon>Eukaryota</taxon>
        <taxon>Sar</taxon>
        <taxon>Stramenopiles</taxon>
        <taxon>Oomycota</taxon>
        <taxon>Saprolegniomycetes</taxon>
        <taxon>Saprolegniales</taxon>
        <taxon>Verrucalvaceae</taxon>
        <taxon>Aphanomyces</taxon>
    </lineage>
</organism>
<dbReference type="GeneID" id="20816063"/>
<sequence>MAKGKENAATKQGIILYDPDEYTRTTGHQVARRVQPAQALKGPVPMPMLTGQDLKPRGIRNRRGSLVSFRRIQAVPASLEPPATLALHNNLQINAVRDHQRISLANTMLVHEDIPMLEETPDEEMPSRKSWRLRKLWRKYVSRRPPVGLLPPTGFALTINLIFFTID</sequence>
<accession>W4FSD9</accession>
<evidence type="ECO:0000256" key="1">
    <source>
        <dbReference type="SAM" id="Phobius"/>
    </source>
</evidence>
<name>W4FSD9_APHAT</name>
<dbReference type="AlphaFoldDB" id="W4FSD9"/>
<dbReference type="RefSeq" id="XP_009840099.1">
    <property type="nucleotide sequence ID" value="XM_009841797.1"/>
</dbReference>
<dbReference type="OrthoDB" id="10325063at2759"/>
<dbReference type="EMBL" id="KI913166">
    <property type="protein sequence ID" value="ETV70387.1"/>
    <property type="molecule type" value="Genomic_DNA"/>
</dbReference>
<proteinExistence type="predicted"/>
<reference evidence="2" key="1">
    <citation type="submission" date="2013-12" db="EMBL/GenBank/DDBJ databases">
        <title>The Genome Sequence of Aphanomyces astaci APO3.</title>
        <authorList>
            <consortium name="The Broad Institute Genomics Platform"/>
            <person name="Russ C."/>
            <person name="Tyler B."/>
            <person name="van West P."/>
            <person name="Dieguez-Uribeondo J."/>
            <person name="Young S.K."/>
            <person name="Zeng Q."/>
            <person name="Gargeya S."/>
            <person name="Fitzgerald M."/>
            <person name="Abouelleil A."/>
            <person name="Alvarado L."/>
            <person name="Chapman S.B."/>
            <person name="Gainer-Dewar J."/>
            <person name="Goldberg J."/>
            <person name="Griggs A."/>
            <person name="Gujja S."/>
            <person name="Hansen M."/>
            <person name="Howarth C."/>
            <person name="Imamovic A."/>
            <person name="Ireland A."/>
            <person name="Larimer J."/>
            <person name="McCowan C."/>
            <person name="Murphy C."/>
            <person name="Pearson M."/>
            <person name="Poon T.W."/>
            <person name="Priest M."/>
            <person name="Roberts A."/>
            <person name="Saif S."/>
            <person name="Shea T."/>
            <person name="Sykes S."/>
            <person name="Wortman J."/>
            <person name="Nusbaum C."/>
            <person name="Birren B."/>
        </authorList>
    </citation>
    <scope>NUCLEOTIDE SEQUENCE [LARGE SCALE GENOMIC DNA]</scope>
    <source>
        <strain evidence="2">APO3</strain>
    </source>
</reference>
<protein>
    <submittedName>
        <fullName evidence="2">Uncharacterized protein</fullName>
    </submittedName>
</protein>
<keyword evidence="1" id="KW-0812">Transmembrane</keyword>